<reference evidence="6" key="1">
    <citation type="journal article" date="2019" name="Int. J. Syst. Evol. Microbiol.">
        <title>The Global Catalogue of Microorganisms (GCM) 10K type strain sequencing project: providing services to taxonomists for standard genome sequencing and annotation.</title>
        <authorList>
            <consortium name="The Broad Institute Genomics Platform"/>
            <consortium name="The Broad Institute Genome Sequencing Center for Infectious Disease"/>
            <person name="Wu L."/>
            <person name="Ma J."/>
        </authorList>
    </citation>
    <scope>NUCLEOTIDE SEQUENCE [LARGE SCALE GENOMIC DNA]</scope>
    <source>
        <strain evidence="6">CCUG 56607</strain>
    </source>
</reference>
<dbReference type="SUPFAM" id="SSF48498">
    <property type="entry name" value="Tetracyclin repressor-like, C-terminal domain"/>
    <property type="match status" value="1"/>
</dbReference>
<feature type="domain" description="HTH tetR-type" evidence="4">
    <location>
        <begin position="21"/>
        <end position="81"/>
    </location>
</feature>
<keyword evidence="3" id="KW-1133">Transmembrane helix</keyword>
<dbReference type="PANTHER" id="PTHR30055:SF222">
    <property type="entry name" value="REGULATORY PROTEIN"/>
    <property type="match status" value="1"/>
</dbReference>
<dbReference type="InterPro" id="IPR036271">
    <property type="entry name" value="Tet_transcr_reg_TetR-rel_C_sf"/>
</dbReference>
<dbReference type="Gene3D" id="1.10.357.10">
    <property type="entry name" value="Tetracycline Repressor, domain 2"/>
    <property type="match status" value="1"/>
</dbReference>
<sequence>MDEKQYLQQLIEAAEKEPDLTPKQAKILEAAIEIFSEKGYAATSTSEIAKRAEVAEGTIFRHYKTKKDLLLSIVMPMITKVAMPFFATHFINQVFAEAPSDYKDLLRKIMRNRYEFAKKNVPMLKILLQEAAFHNEIHTAFKGVFMEKAYPRFKELIHKNQEEGILVDFPVHTIIRMTMTTIFGFLITRFIIMPDADWDDEAEMERTIEFMLHGLSTESSNK</sequence>
<name>A0ABW3L6P1_9BACI</name>
<keyword evidence="3" id="KW-0472">Membrane</keyword>
<dbReference type="InterPro" id="IPR009057">
    <property type="entry name" value="Homeodomain-like_sf"/>
</dbReference>
<dbReference type="Pfam" id="PF00440">
    <property type="entry name" value="TetR_N"/>
    <property type="match status" value="1"/>
</dbReference>
<evidence type="ECO:0000256" key="2">
    <source>
        <dbReference type="PROSITE-ProRule" id="PRU00335"/>
    </source>
</evidence>
<accession>A0ABW3L6P1</accession>
<dbReference type="Proteomes" id="UP001596990">
    <property type="component" value="Unassembled WGS sequence"/>
</dbReference>
<comment type="caution">
    <text evidence="5">The sequence shown here is derived from an EMBL/GenBank/DDBJ whole genome shotgun (WGS) entry which is preliminary data.</text>
</comment>
<keyword evidence="1 2" id="KW-0238">DNA-binding</keyword>
<organism evidence="5 6">
    <name type="scientific">Thalassobacillus hwangdonensis</name>
    <dbReference type="NCBI Taxonomy" id="546108"/>
    <lineage>
        <taxon>Bacteria</taxon>
        <taxon>Bacillati</taxon>
        <taxon>Bacillota</taxon>
        <taxon>Bacilli</taxon>
        <taxon>Bacillales</taxon>
        <taxon>Bacillaceae</taxon>
        <taxon>Thalassobacillus</taxon>
    </lineage>
</organism>
<feature type="transmembrane region" description="Helical" evidence="3">
    <location>
        <begin position="69"/>
        <end position="91"/>
    </location>
</feature>
<dbReference type="InterPro" id="IPR050109">
    <property type="entry name" value="HTH-type_TetR-like_transc_reg"/>
</dbReference>
<keyword evidence="6" id="KW-1185">Reference proteome</keyword>
<dbReference type="RefSeq" id="WP_386063055.1">
    <property type="nucleotide sequence ID" value="NZ_JBHTKL010000006.1"/>
</dbReference>
<gene>
    <name evidence="5" type="ORF">ACFQ2J_16445</name>
</gene>
<dbReference type="PANTHER" id="PTHR30055">
    <property type="entry name" value="HTH-TYPE TRANSCRIPTIONAL REGULATOR RUTR"/>
    <property type="match status" value="1"/>
</dbReference>
<dbReference type="EMBL" id="JBHTKL010000006">
    <property type="protein sequence ID" value="MFD1020778.1"/>
    <property type="molecule type" value="Genomic_DNA"/>
</dbReference>
<evidence type="ECO:0000259" key="4">
    <source>
        <dbReference type="PROSITE" id="PS50977"/>
    </source>
</evidence>
<dbReference type="SUPFAM" id="SSF46689">
    <property type="entry name" value="Homeodomain-like"/>
    <property type="match status" value="1"/>
</dbReference>
<evidence type="ECO:0000256" key="3">
    <source>
        <dbReference type="SAM" id="Phobius"/>
    </source>
</evidence>
<protein>
    <submittedName>
        <fullName evidence="5">TetR/AcrR family transcriptional regulator</fullName>
    </submittedName>
</protein>
<proteinExistence type="predicted"/>
<evidence type="ECO:0000313" key="6">
    <source>
        <dbReference type="Proteomes" id="UP001596990"/>
    </source>
</evidence>
<dbReference type="PRINTS" id="PR00455">
    <property type="entry name" value="HTHTETR"/>
</dbReference>
<evidence type="ECO:0000313" key="5">
    <source>
        <dbReference type="EMBL" id="MFD1020778.1"/>
    </source>
</evidence>
<evidence type="ECO:0000256" key="1">
    <source>
        <dbReference type="ARBA" id="ARBA00023125"/>
    </source>
</evidence>
<feature type="DNA-binding region" description="H-T-H motif" evidence="2">
    <location>
        <begin position="44"/>
        <end position="63"/>
    </location>
</feature>
<keyword evidence="3" id="KW-0812">Transmembrane</keyword>
<dbReference type="PROSITE" id="PS50977">
    <property type="entry name" value="HTH_TETR_2"/>
    <property type="match status" value="1"/>
</dbReference>
<dbReference type="InterPro" id="IPR001647">
    <property type="entry name" value="HTH_TetR"/>
</dbReference>